<name>A0A4R8FNF3_9RHOB</name>
<evidence type="ECO:0000256" key="2">
    <source>
        <dbReference type="ARBA" id="ARBA00008133"/>
    </source>
</evidence>
<comment type="catalytic activity">
    <reaction evidence="8 9">
        <text>hydroxymethylbilane = uroporphyrinogen III + H2O</text>
        <dbReference type="Rhea" id="RHEA:18965"/>
        <dbReference type="ChEBI" id="CHEBI:15377"/>
        <dbReference type="ChEBI" id="CHEBI:57308"/>
        <dbReference type="ChEBI" id="CHEBI:57845"/>
        <dbReference type="EC" id="4.2.1.75"/>
    </reaction>
</comment>
<dbReference type="UniPathway" id="UPA00251">
    <property type="reaction ID" value="UER00320"/>
</dbReference>
<dbReference type="PANTHER" id="PTHR38042:SF1">
    <property type="entry name" value="UROPORPHYRINOGEN-III SYNTHASE, CHLOROPLASTIC"/>
    <property type="match status" value="1"/>
</dbReference>
<dbReference type="Pfam" id="PF02602">
    <property type="entry name" value="HEM4"/>
    <property type="match status" value="1"/>
</dbReference>
<keyword evidence="4 9" id="KW-0456">Lyase</keyword>
<protein>
    <recommendedName>
        <fullName evidence="7 9">Uroporphyrinogen-III synthase</fullName>
        <ecNumber evidence="3 9">4.2.1.75</ecNumber>
    </recommendedName>
</protein>
<evidence type="ECO:0000259" key="10">
    <source>
        <dbReference type="Pfam" id="PF02602"/>
    </source>
</evidence>
<evidence type="ECO:0000256" key="7">
    <source>
        <dbReference type="ARBA" id="ARBA00040167"/>
    </source>
</evidence>
<dbReference type="Gene3D" id="3.40.50.10090">
    <property type="match status" value="2"/>
</dbReference>
<evidence type="ECO:0000313" key="12">
    <source>
        <dbReference type="Proteomes" id="UP000295484"/>
    </source>
</evidence>
<dbReference type="InterPro" id="IPR039793">
    <property type="entry name" value="UROS/Hem4"/>
</dbReference>
<evidence type="ECO:0000256" key="5">
    <source>
        <dbReference type="ARBA" id="ARBA00023244"/>
    </source>
</evidence>
<dbReference type="EC" id="4.2.1.75" evidence="3 9"/>
<comment type="caution">
    <text evidence="11">The sequence shown here is derived from an EMBL/GenBank/DDBJ whole genome shotgun (WGS) entry which is preliminary data.</text>
</comment>
<dbReference type="AlphaFoldDB" id="A0A4R8FNF3"/>
<gene>
    <name evidence="11" type="ORF">EV657_12227</name>
</gene>
<dbReference type="InterPro" id="IPR036108">
    <property type="entry name" value="4pyrrol_syn_uPrphyn_synt_sf"/>
</dbReference>
<organism evidence="11 12">
    <name type="scientific">Rhodovulum visakhapatnamense</name>
    <dbReference type="NCBI Taxonomy" id="364297"/>
    <lineage>
        <taxon>Bacteria</taxon>
        <taxon>Pseudomonadati</taxon>
        <taxon>Pseudomonadota</taxon>
        <taxon>Alphaproteobacteria</taxon>
        <taxon>Rhodobacterales</taxon>
        <taxon>Paracoccaceae</taxon>
        <taxon>Rhodovulum</taxon>
    </lineage>
</organism>
<reference evidence="11 12" key="1">
    <citation type="submission" date="2019-03" db="EMBL/GenBank/DDBJ databases">
        <title>Genomic Encyclopedia of Type Strains, Phase IV (KMG-IV): sequencing the most valuable type-strain genomes for metagenomic binning, comparative biology and taxonomic classification.</title>
        <authorList>
            <person name="Goeker M."/>
        </authorList>
    </citation>
    <scope>NUCLEOTIDE SEQUENCE [LARGE SCALE GENOMIC DNA]</scope>
    <source>
        <strain evidence="11 12">JA181</strain>
    </source>
</reference>
<evidence type="ECO:0000313" key="11">
    <source>
        <dbReference type="EMBL" id="TDX24707.1"/>
    </source>
</evidence>
<dbReference type="EMBL" id="SOEB01000022">
    <property type="protein sequence ID" value="TDX24707.1"/>
    <property type="molecule type" value="Genomic_DNA"/>
</dbReference>
<dbReference type="GO" id="GO:0006780">
    <property type="term" value="P:uroporphyrinogen III biosynthetic process"/>
    <property type="evidence" value="ECO:0007669"/>
    <property type="project" value="UniProtKB-UniRule"/>
</dbReference>
<dbReference type="PANTHER" id="PTHR38042">
    <property type="entry name" value="UROPORPHYRINOGEN-III SYNTHASE, CHLOROPLASTIC"/>
    <property type="match status" value="1"/>
</dbReference>
<sequence>MHILLTRPALQAEAMKLSLENMGLQVSLAPILDVSYVDFSPETLEASKAFVVTSVYASLRIANDPSVCRTVPIYAVGAGTAAPLRRVGFTCVHEAAGDATSLLDLILKKRNPSEGRITYLSGWDITEDMARALERHGHDARRVVAYRATPARSLSNATRELLRRGDIDCIVFMSYRTAHFFTALCEEARVSACLQTMTAAVLSEKVASGLDRKGWRKIRVATAPSQEAMIDILASARDQGFQEHSTPL</sequence>
<evidence type="ECO:0000256" key="3">
    <source>
        <dbReference type="ARBA" id="ARBA00013109"/>
    </source>
</evidence>
<dbReference type="GO" id="GO:0006782">
    <property type="term" value="P:protoporphyrinogen IX biosynthetic process"/>
    <property type="evidence" value="ECO:0007669"/>
    <property type="project" value="UniProtKB-UniRule"/>
</dbReference>
<dbReference type="CDD" id="cd06578">
    <property type="entry name" value="HemD"/>
    <property type="match status" value="1"/>
</dbReference>
<evidence type="ECO:0000256" key="6">
    <source>
        <dbReference type="ARBA" id="ARBA00037589"/>
    </source>
</evidence>
<dbReference type="GO" id="GO:0004852">
    <property type="term" value="F:uroporphyrinogen-III synthase activity"/>
    <property type="evidence" value="ECO:0007669"/>
    <property type="project" value="UniProtKB-UniRule"/>
</dbReference>
<evidence type="ECO:0000256" key="1">
    <source>
        <dbReference type="ARBA" id="ARBA00004772"/>
    </source>
</evidence>
<dbReference type="SUPFAM" id="SSF69618">
    <property type="entry name" value="HemD-like"/>
    <property type="match status" value="1"/>
</dbReference>
<evidence type="ECO:0000256" key="8">
    <source>
        <dbReference type="ARBA" id="ARBA00048617"/>
    </source>
</evidence>
<dbReference type="Proteomes" id="UP000295484">
    <property type="component" value="Unassembled WGS sequence"/>
</dbReference>
<dbReference type="RefSeq" id="WP_132466069.1">
    <property type="nucleotide sequence ID" value="NZ_SOEB01000022.1"/>
</dbReference>
<feature type="domain" description="Tetrapyrrole biosynthesis uroporphyrinogen III synthase" evidence="10">
    <location>
        <begin position="15"/>
        <end position="230"/>
    </location>
</feature>
<comment type="function">
    <text evidence="6 9">Catalyzes cyclization of the linear tetrapyrrole, hydroxymethylbilane, to the macrocyclic uroporphyrinogen III.</text>
</comment>
<comment type="pathway">
    <text evidence="1 9">Porphyrin-containing compound metabolism; protoporphyrin-IX biosynthesis; coproporphyrinogen-III from 5-aminolevulinate: step 3/4.</text>
</comment>
<accession>A0A4R8FNF3</accession>
<proteinExistence type="inferred from homology"/>
<evidence type="ECO:0000256" key="9">
    <source>
        <dbReference type="RuleBase" id="RU366031"/>
    </source>
</evidence>
<keyword evidence="5 9" id="KW-0627">Porphyrin biosynthesis</keyword>
<comment type="similarity">
    <text evidence="2 9">Belongs to the uroporphyrinogen-III synthase family.</text>
</comment>
<dbReference type="InterPro" id="IPR003754">
    <property type="entry name" value="4pyrrol_synth_uPrphyn_synth"/>
</dbReference>
<evidence type="ECO:0000256" key="4">
    <source>
        <dbReference type="ARBA" id="ARBA00023239"/>
    </source>
</evidence>